<dbReference type="InterPro" id="IPR013785">
    <property type="entry name" value="Aldolase_TIM"/>
</dbReference>
<keyword evidence="5" id="KW-0732">Signal</keyword>
<name>A9UTV2_MONBE</name>
<dbReference type="EMBL" id="CH991545">
    <property type="protein sequence ID" value="EDQ91557.1"/>
    <property type="molecule type" value="Genomic_DNA"/>
</dbReference>
<keyword evidence="8" id="KW-1185">Reference proteome</keyword>
<evidence type="ECO:0000256" key="3">
    <source>
        <dbReference type="ARBA" id="ARBA00023295"/>
    </source>
</evidence>
<dbReference type="InParanoid" id="A9UTV2"/>
<dbReference type="PRINTS" id="PR00740">
    <property type="entry name" value="GLHYDRLASE27"/>
</dbReference>
<dbReference type="Proteomes" id="UP000001357">
    <property type="component" value="Unassembled WGS sequence"/>
</dbReference>
<dbReference type="InterPro" id="IPR002241">
    <property type="entry name" value="Glyco_hydro_27"/>
</dbReference>
<dbReference type="GO" id="GO:0004557">
    <property type="term" value="F:alpha-galactosidase activity"/>
    <property type="evidence" value="ECO:0007669"/>
    <property type="project" value="UniProtKB-EC"/>
</dbReference>
<dbReference type="GO" id="GO:0005975">
    <property type="term" value="P:carbohydrate metabolic process"/>
    <property type="evidence" value="ECO:0007669"/>
    <property type="project" value="InterPro"/>
</dbReference>
<reference evidence="7 8" key="1">
    <citation type="journal article" date="2008" name="Nature">
        <title>The genome of the choanoflagellate Monosiga brevicollis and the origin of metazoans.</title>
        <authorList>
            <consortium name="JGI Sequencing"/>
            <person name="King N."/>
            <person name="Westbrook M.J."/>
            <person name="Young S.L."/>
            <person name="Kuo A."/>
            <person name="Abedin M."/>
            <person name="Chapman J."/>
            <person name="Fairclough S."/>
            <person name="Hellsten U."/>
            <person name="Isogai Y."/>
            <person name="Letunic I."/>
            <person name="Marr M."/>
            <person name="Pincus D."/>
            <person name="Putnam N."/>
            <person name="Rokas A."/>
            <person name="Wright K.J."/>
            <person name="Zuzow R."/>
            <person name="Dirks W."/>
            <person name="Good M."/>
            <person name="Goodstein D."/>
            <person name="Lemons D."/>
            <person name="Li W."/>
            <person name="Lyons J.B."/>
            <person name="Morris A."/>
            <person name="Nichols S."/>
            <person name="Richter D.J."/>
            <person name="Salamov A."/>
            <person name="Bork P."/>
            <person name="Lim W.A."/>
            <person name="Manning G."/>
            <person name="Miller W.T."/>
            <person name="McGinnis W."/>
            <person name="Shapiro H."/>
            <person name="Tjian R."/>
            <person name="Grigoriev I.V."/>
            <person name="Rokhsar D."/>
        </authorList>
    </citation>
    <scope>NUCLEOTIDE SEQUENCE [LARGE SCALE GENOMIC DNA]</scope>
    <source>
        <strain evidence="8">MX1 / ATCC 50154</strain>
    </source>
</reference>
<sequence length="508" mass="55538">MQLFLPAVVAAAVLATATAIDNGLGVSPPMGWRSWNAYHHAVNQSIMERSIDAMVARTRNVSGVPTSLLDLGYNNCGLDDNWQACGTGVGGSFHDDKGVPLINTDTFPSMRNMTDYGHQRGMRVGWYHNNCICAEHNFPSDLIDAHYAGDVTAIAGYGYDGVKLDGCGEFMNLTYWADLLNATGRPILIENCHWGDTLPTVDWCPFNFYRTSGDIQANWASMMSNLHTTIKFQDWKQPLSRPGCWAYPDMLEVGNLASFEEDRTHFGAWAIVSSPLILGFDLQDQAKFDRVWPIISNKEAIAVNQQWAGHPGMLVTTLSPEGSKLYPWAEECGSDSSQKGWTYDPASMTVEYAGYCLDGSSSSQLALTACTNSAEQAFDYHAGAELKFGDSCVDNYDFSGPVVQIYGCNNGKNQLFTISDGYVKDAENLCWSVKNSSPAGSNVEVWAKPQPNNAMAVLFINDMASTASNITLDLSLLNITADVHVRAGQADRSDDILMPPSQIINCVL</sequence>
<dbReference type="CDD" id="cd14792">
    <property type="entry name" value="GH27"/>
    <property type="match status" value="1"/>
</dbReference>
<dbReference type="InterPro" id="IPR017853">
    <property type="entry name" value="GH"/>
</dbReference>
<organism evidence="7 8">
    <name type="scientific">Monosiga brevicollis</name>
    <name type="common">Choanoflagellate</name>
    <dbReference type="NCBI Taxonomy" id="81824"/>
    <lineage>
        <taxon>Eukaryota</taxon>
        <taxon>Choanoflagellata</taxon>
        <taxon>Craspedida</taxon>
        <taxon>Salpingoecidae</taxon>
        <taxon>Monosiga</taxon>
    </lineage>
</organism>
<proteinExistence type="inferred from homology"/>
<evidence type="ECO:0000313" key="8">
    <source>
        <dbReference type="Proteomes" id="UP000001357"/>
    </source>
</evidence>
<feature type="signal peptide" evidence="5">
    <location>
        <begin position="1"/>
        <end position="19"/>
    </location>
</feature>
<dbReference type="eggNOG" id="KOG2366">
    <property type="taxonomic scope" value="Eukaryota"/>
</dbReference>
<dbReference type="SUPFAM" id="SSF50370">
    <property type="entry name" value="Ricin B-like lectins"/>
    <property type="match status" value="1"/>
</dbReference>
<evidence type="ECO:0000259" key="6">
    <source>
        <dbReference type="Pfam" id="PF00652"/>
    </source>
</evidence>
<keyword evidence="4" id="KW-1015">Disulfide bond</keyword>
<protein>
    <recommendedName>
        <fullName evidence="4">Alpha-galactosidase</fullName>
        <ecNumber evidence="4">3.2.1.22</ecNumber>
    </recommendedName>
    <alternativeName>
        <fullName evidence="4">Melibiase</fullName>
    </alternativeName>
</protein>
<feature type="chain" id="PRO_5002744905" description="Alpha-galactosidase" evidence="5">
    <location>
        <begin position="20"/>
        <end position="508"/>
    </location>
</feature>
<dbReference type="Pfam" id="PF16499">
    <property type="entry name" value="Melibiase_2"/>
    <property type="match status" value="1"/>
</dbReference>
<dbReference type="RefSeq" id="XP_001743979.1">
    <property type="nucleotide sequence ID" value="XM_001743927.1"/>
</dbReference>
<dbReference type="PANTHER" id="PTHR11452">
    <property type="entry name" value="ALPHA-GALACTOSIDASE/ALPHA-N-ACETYLGALACTOSAMINIDASE"/>
    <property type="match status" value="1"/>
</dbReference>
<dbReference type="EC" id="3.2.1.22" evidence="4"/>
<dbReference type="Gene3D" id="2.80.10.50">
    <property type="match status" value="2"/>
</dbReference>
<accession>A9UTV2</accession>
<comment type="similarity">
    <text evidence="1 4">Belongs to the glycosyl hydrolase 27 family.</text>
</comment>
<evidence type="ECO:0000256" key="5">
    <source>
        <dbReference type="SAM" id="SignalP"/>
    </source>
</evidence>
<dbReference type="GeneID" id="5888932"/>
<keyword evidence="3 4" id="KW-0326">Glycosidase</keyword>
<feature type="domain" description="Ricin B lectin" evidence="6">
    <location>
        <begin position="353"/>
        <end position="448"/>
    </location>
</feature>
<keyword evidence="2 4" id="KW-0378">Hydrolase</keyword>
<evidence type="ECO:0000256" key="4">
    <source>
        <dbReference type="RuleBase" id="RU361168"/>
    </source>
</evidence>
<dbReference type="Gene3D" id="3.20.20.70">
    <property type="entry name" value="Aldolase class I"/>
    <property type="match status" value="1"/>
</dbReference>
<evidence type="ECO:0000256" key="2">
    <source>
        <dbReference type="ARBA" id="ARBA00022801"/>
    </source>
</evidence>
<dbReference type="SUPFAM" id="SSF51445">
    <property type="entry name" value="(Trans)glycosidases"/>
    <property type="match status" value="1"/>
</dbReference>
<evidence type="ECO:0000256" key="1">
    <source>
        <dbReference type="ARBA" id="ARBA00009743"/>
    </source>
</evidence>
<dbReference type="InterPro" id="IPR000772">
    <property type="entry name" value="Ricin_B_lectin"/>
</dbReference>
<dbReference type="KEGG" id="mbr:MONBRDRAFT_31543"/>
<evidence type="ECO:0000313" key="7">
    <source>
        <dbReference type="EMBL" id="EDQ91557.1"/>
    </source>
</evidence>
<gene>
    <name evidence="7" type="ORF">MONBRDRAFT_31543</name>
</gene>
<dbReference type="PANTHER" id="PTHR11452:SF33">
    <property type="entry name" value="ALPHA-GALACTOSIDASE 2"/>
    <property type="match status" value="1"/>
</dbReference>
<comment type="catalytic activity">
    <reaction evidence="4">
        <text>Hydrolysis of terminal, non-reducing alpha-D-galactose residues in alpha-D-galactosides, including galactose oligosaccharides, galactomannans and galactolipids.</text>
        <dbReference type="EC" id="3.2.1.22"/>
    </reaction>
</comment>
<dbReference type="CDD" id="cd00161">
    <property type="entry name" value="beta-trefoil_Ricin-like"/>
    <property type="match status" value="1"/>
</dbReference>
<dbReference type="Pfam" id="PF00652">
    <property type="entry name" value="Ricin_B_lectin"/>
    <property type="match status" value="1"/>
</dbReference>
<dbReference type="InterPro" id="IPR035992">
    <property type="entry name" value="Ricin_B-like_lectins"/>
</dbReference>
<dbReference type="AlphaFoldDB" id="A9UTV2"/>